<organism evidence="1 2">
    <name type="scientific">Parascaris univalens</name>
    <name type="common">Nematode worm</name>
    <dbReference type="NCBI Taxonomy" id="6257"/>
    <lineage>
        <taxon>Eukaryota</taxon>
        <taxon>Metazoa</taxon>
        <taxon>Ecdysozoa</taxon>
        <taxon>Nematoda</taxon>
        <taxon>Chromadorea</taxon>
        <taxon>Rhabditida</taxon>
        <taxon>Spirurina</taxon>
        <taxon>Ascaridomorpha</taxon>
        <taxon>Ascaridoidea</taxon>
        <taxon>Ascarididae</taxon>
        <taxon>Parascaris</taxon>
    </lineage>
</organism>
<accession>A0A915CF48</accession>
<evidence type="ECO:0000313" key="1">
    <source>
        <dbReference type="Proteomes" id="UP000887569"/>
    </source>
</evidence>
<evidence type="ECO:0000313" key="2">
    <source>
        <dbReference type="WBParaSite" id="PgR140_g009_t03"/>
    </source>
</evidence>
<name>A0A915CF48_PARUN</name>
<proteinExistence type="predicted"/>
<dbReference type="WBParaSite" id="PgR140_g009_t03">
    <property type="protein sequence ID" value="PgR140_g009_t03"/>
    <property type="gene ID" value="PgR140_g009"/>
</dbReference>
<dbReference type="Proteomes" id="UP000887569">
    <property type="component" value="Unplaced"/>
</dbReference>
<sequence length="83" mass="9586">KQWLVDRQHVTAITVIAQWHSHRQLLQHLPHEPKKDERRMRWSNSADASCMAGDATRSRGTFLRVYSFSLLGSRSLSAVFKPV</sequence>
<protein>
    <submittedName>
        <fullName evidence="2">Uncharacterized protein</fullName>
    </submittedName>
</protein>
<keyword evidence="1" id="KW-1185">Reference proteome</keyword>
<dbReference type="AlphaFoldDB" id="A0A915CF48"/>
<reference evidence="2" key="1">
    <citation type="submission" date="2022-11" db="UniProtKB">
        <authorList>
            <consortium name="WormBaseParasite"/>
        </authorList>
    </citation>
    <scope>IDENTIFICATION</scope>
</reference>